<dbReference type="EMBL" id="JPKZ01001078">
    <property type="protein sequence ID" value="KHN84039.1"/>
    <property type="molecule type" value="Genomic_DNA"/>
</dbReference>
<protein>
    <submittedName>
        <fullName evidence="2">Uncharacterized protein</fullName>
    </submittedName>
</protein>
<comment type="caution">
    <text evidence="2">The sequence shown here is derived from an EMBL/GenBank/DDBJ whole genome shotgun (WGS) entry which is preliminary data.</text>
</comment>
<evidence type="ECO:0000313" key="3">
    <source>
        <dbReference type="Proteomes" id="UP000031036"/>
    </source>
</evidence>
<keyword evidence="1" id="KW-1133">Transmembrane helix</keyword>
<gene>
    <name evidence="2" type="ORF">Tcan_00065</name>
</gene>
<accession>A0A0B2VRT9</accession>
<evidence type="ECO:0000313" key="2">
    <source>
        <dbReference type="EMBL" id="KHN84039.1"/>
    </source>
</evidence>
<keyword evidence="1" id="KW-0472">Membrane</keyword>
<proteinExistence type="predicted"/>
<keyword evidence="1" id="KW-0812">Transmembrane</keyword>
<reference evidence="2 3" key="1">
    <citation type="submission" date="2014-11" db="EMBL/GenBank/DDBJ databases">
        <title>Genetic blueprint of the zoonotic pathogen Toxocara canis.</title>
        <authorList>
            <person name="Zhu X.-Q."/>
            <person name="Korhonen P.K."/>
            <person name="Cai H."/>
            <person name="Young N.D."/>
            <person name="Nejsum P."/>
            <person name="von Samson-Himmelstjerna G."/>
            <person name="Boag P.R."/>
            <person name="Tan P."/>
            <person name="Li Q."/>
            <person name="Min J."/>
            <person name="Yang Y."/>
            <person name="Wang X."/>
            <person name="Fang X."/>
            <person name="Hall R.S."/>
            <person name="Hofmann A."/>
            <person name="Sternberg P.W."/>
            <person name="Jex A.R."/>
            <person name="Gasser R.B."/>
        </authorList>
    </citation>
    <scope>NUCLEOTIDE SEQUENCE [LARGE SCALE GENOMIC DNA]</scope>
    <source>
        <strain evidence="2">PN_DK_2014</strain>
    </source>
</reference>
<organism evidence="2 3">
    <name type="scientific">Toxocara canis</name>
    <name type="common">Canine roundworm</name>
    <dbReference type="NCBI Taxonomy" id="6265"/>
    <lineage>
        <taxon>Eukaryota</taxon>
        <taxon>Metazoa</taxon>
        <taxon>Ecdysozoa</taxon>
        <taxon>Nematoda</taxon>
        <taxon>Chromadorea</taxon>
        <taxon>Rhabditida</taxon>
        <taxon>Spirurina</taxon>
        <taxon>Ascaridomorpha</taxon>
        <taxon>Ascaridoidea</taxon>
        <taxon>Toxocaridae</taxon>
        <taxon>Toxocara</taxon>
    </lineage>
</organism>
<evidence type="ECO:0000256" key="1">
    <source>
        <dbReference type="SAM" id="Phobius"/>
    </source>
</evidence>
<feature type="transmembrane region" description="Helical" evidence="1">
    <location>
        <begin position="20"/>
        <end position="40"/>
    </location>
</feature>
<keyword evidence="3" id="KW-1185">Reference proteome</keyword>
<name>A0A0B2VRT9_TOXCA</name>
<sequence>MSISNSGKARFCMGHGLQQVLLFVGKVTAINGSVVFEILLSLRSFSLLGYTCCYLALCTDIGYNSYFHHCMASDGTSIRKSARLEQIKLNKSCIRQQRRNVINKSICVCDPTLNFSPGFFARLSKTQTFCAKRMITTDDAMYADQTNLIASTGGSMAR</sequence>
<dbReference type="AlphaFoldDB" id="A0A0B2VRT9"/>
<dbReference type="Proteomes" id="UP000031036">
    <property type="component" value="Unassembled WGS sequence"/>
</dbReference>